<dbReference type="AlphaFoldDB" id="A0A9D4KDT6"/>
<dbReference type="Proteomes" id="UP000828390">
    <property type="component" value="Unassembled WGS sequence"/>
</dbReference>
<reference evidence="1" key="2">
    <citation type="submission" date="2020-11" db="EMBL/GenBank/DDBJ databases">
        <authorList>
            <person name="McCartney M.A."/>
            <person name="Auch B."/>
            <person name="Kono T."/>
            <person name="Mallez S."/>
            <person name="Becker A."/>
            <person name="Gohl D.M."/>
            <person name="Silverstein K.A.T."/>
            <person name="Koren S."/>
            <person name="Bechman K.B."/>
            <person name="Herman A."/>
            <person name="Abrahante J.E."/>
            <person name="Garbe J."/>
        </authorList>
    </citation>
    <scope>NUCLEOTIDE SEQUENCE</scope>
    <source>
        <strain evidence="1">Duluth1</strain>
        <tissue evidence="1">Whole animal</tissue>
    </source>
</reference>
<dbReference type="EMBL" id="JAIWYP010000004">
    <property type="protein sequence ID" value="KAH3837983.1"/>
    <property type="molecule type" value="Genomic_DNA"/>
</dbReference>
<gene>
    <name evidence="1" type="ORF">DPMN_111388</name>
</gene>
<sequence>MVDLNAKVGKDNTGNKLIMGRHGVVRRGADAASDYQLLVTTPKTKLRSRNSSTVKSRRFEALEELGEETVEFHWNEIQKTWKAACTKVLGKKVRE</sequence>
<proteinExistence type="predicted"/>
<keyword evidence="2" id="KW-1185">Reference proteome</keyword>
<accession>A0A9D4KDT6</accession>
<protein>
    <submittedName>
        <fullName evidence="1">Uncharacterized protein</fullName>
    </submittedName>
</protein>
<evidence type="ECO:0000313" key="2">
    <source>
        <dbReference type="Proteomes" id="UP000828390"/>
    </source>
</evidence>
<name>A0A9D4KDT6_DREPO</name>
<evidence type="ECO:0000313" key="1">
    <source>
        <dbReference type="EMBL" id="KAH3837983.1"/>
    </source>
</evidence>
<comment type="caution">
    <text evidence="1">The sequence shown here is derived from an EMBL/GenBank/DDBJ whole genome shotgun (WGS) entry which is preliminary data.</text>
</comment>
<reference evidence="1" key="1">
    <citation type="journal article" date="2019" name="bioRxiv">
        <title>The Genome of the Zebra Mussel, Dreissena polymorpha: A Resource for Invasive Species Research.</title>
        <authorList>
            <person name="McCartney M.A."/>
            <person name="Auch B."/>
            <person name="Kono T."/>
            <person name="Mallez S."/>
            <person name="Zhang Y."/>
            <person name="Obille A."/>
            <person name="Becker A."/>
            <person name="Abrahante J.E."/>
            <person name="Garbe J."/>
            <person name="Badalamenti J.P."/>
            <person name="Herman A."/>
            <person name="Mangelson H."/>
            <person name="Liachko I."/>
            <person name="Sullivan S."/>
            <person name="Sone E.D."/>
            <person name="Koren S."/>
            <person name="Silverstein K.A.T."/>
            <person name="Beckman K.B."/>
            <person name="Gohl D.M."/>
        </authorList>
    </citation>
    <scope>NUCLEOTIDE SEQUENCE</scope>
    <source>
        <strain evidence="1">Duluth1</strain>
        <tissue evidence="1">Whole animal</tissue>
    </source>
</reference>
<organism evidence="1 2">
    <name type="scientific">Dreissena polymorpha</name>
    <name type="common">Zebra mussel</name>
    <name type="synonym">Mytilus polymorpha</name>
    <dbReference type="NCBI Taxonomy" id="45954"/>
    <lineage>
        <taxon>Eukaryota</taxon>
        <taxon>Metazoa</taxon>
        <taxon>Spiralia</taxon>
        <taxon>Lophotrochozoa</taxon>
        <taxon>Mollusca</taxon>
        <taxon>Bivalvia</taxon>
        <taxon>Autobranchia</taxon>
        <taxon>Heteroconchia</taxon>
        <taxon>Euheterodonta</taxon>
        <taxon>Imparidentia</taxon>
        <taxon>Neoheterodontei</taxon>
        <taxon>Myida</taxon>
        <taxon>Dreissenoidea</taxon>
        <taxon>Dreissenidae</taxon>
        <taxon>Dreissena</taxon>
    </lineage>
</organism>